<comment type="similarity">
    <text evidence="11">Belongs to the ligand-gated ion channel (TC 1.A.9) family.</text>
</comment>
<dbReference type="InterPro" id="IPR006202">
    <property type="entry name" value="Neur_chan_lig-bd"/>
</dbReference>
<evidence type="ECO:0000256" key="10">
    <source>
        <dbReference type="ARBA" id="ARBA00023303"/>
    </source>
</evidence>
<dbReference type="Gene3D" id="1.20.58.390">
    <property type="entry name" value="Neurotransmitter-gated ion-channel transmembrane domain"/>
    <property type="match status" value="1"/>
</dbReference>
<dbReference type="PROSITE" id="PS00236">
    <property type="entry name" value="NEUROTR_ION_CHANNEL"/>
    <property type="match status" value="1"/>
</dbReference>
<evidence type="ECO:0000256" key="8">
    <source>
        <dbReference type="ARBA" id="ARBA00023065"/>
    </source>
</evidence>
<accession>A0A7R8H9Y1</accession>
<dbReference type="InterPro" id="IPR006029">
    <property type="entry name" value="Neurotrans-gated_channel_TM"/>
</dbReference>
<dbReference type="InterPro" id="IPR038050">
    <property type="entry name" value="Neuro_actylchol_rec"/>
</dbReference>
<dbReference type="Pfam" id="PF02932">
    <property type="entry name" value="Neur_chan_memb"/>
    <property type="match status" value="1"/>
</dbReference>
<evidence type="ECO:0000259" key="12">
    <source>
        <dbReference type="Pfam" id="PF02931"/>
    </source>
</evidence>
<keyword evidence="15" id="KW-1185">Reference proteome</keyword>
<evidence type="ECO:0000256" key="1">
    <source>
        <dbReference type="ARBA" id="ARBA00004141"/>
    </source>
</evidence>
<keyword evidence="7 11" id="KW-1133">Transmembrane helix</keyword>
<dbReference type="PANTHER" id="PTHR18945">
    <property type="entry name" value="NEUROTRANSMITTER GATED ION CHANNEL"/>
    <property type="match status" value="1"/>
</dbReference>
<keyword evidence="5 11" id="KW-0812">Transmembrane</keyword>
<evidence type="ECO:0000313" key="15">
    <source>
        <dbReference type="Proteomes" id="UP000675881"/>
    </source>
</evidence>
<keyword evidence="10 11" id="KW-0407">Ion channel</keyword>
<protein>
    <submittedName>
        <fullName evidence="14">GRGLCN</fullName>
    </submittedName>
</protein>
<comment type="subcellular location">
    <subcellularLocation>
        <location evidence="2">Cell membrane</location>
    </subcellularLocation>
    <subcellularLocation>
        <location evidence="1">Membrane</location>
        <topology evidence="1">Multi-pass membrane protein</topology>
    </subcellularLocation>
</comment>
<keyword evidence="9 11" id="KW-0472">Membrane</keyword>
<dbReference type="NCBIfam" id="TIGR00860">
    <property type="entry name" value="LIC"/>
    <property type="match status" value="1"/>
</dbReference>
<feature type="transmembrane region" description="Helical" evidence="11">
    <location>
        <begin position="165"/>
        <end position="189"/>
    </location>
</feature>
<dbReference type="Proteomes" id="UP000675881">
    <property type="component" value="Chromosome 6"/>
</dbReference>
<dbReference type="Pfam" id="PF02931">
    <property type="entry name" value="Neur_chan_LBD"/>
    <property type="match status" value="1"/>
</dbReference>
<evidence type="ECO:0000256" key="11">
    <source>
        <dbReference type="RuleBase" id="RU000687"/>
    </source>
</evidence>
<feature type="domain" description="Neurotransmitter-gated ion-channel ligand-binding" evidence="12">
    <location>
        <begin position="1"/>
        <end position="164"/>
    </location>
</feature>
<evidence type="ECO:0000256" key="9">
    <source>
        <dbReference type="ARBA" id="ARBA00023136"/>
    </source>
</evidence>
<keyword evidence="3 11" id="KW-0813">Transport</keyword>
<reference evidence="14" key="1">
    <citation type="submission" date="2021-02" db="EMBL/GenBank/DDBJ databases">
        <authorList>
            <person name="Bekaert M."/>
        </authorList>
    </citation>
    <scope>NUCLEOTIDE SEQUENCE</scope>
    <source>
        <strain evidence="14">IoA-00</strain>
    </source>
</reference>
<evidence type="ECO:0000313" key="14">
    <source>
        <dbReference type="EMBL" id="CAF2964825.1"/>
    </source>
</evidence>
<dbReference type="EMBL" id="HG994585">
    <property type="protein sequence ID" value="CAF2964825.1"/>
    <property type="molecule type" value="Genomic_DNA"/>
</dbReference>
<dbReference type="GO" id="GO:0005254">
    <property type="term" value="F:chloride channel activity"/>
    <property type="evidence" value="ECO:0007669"/>
    <property type="project" value="UniProtKB-ARBA"/>
</dbReference>
<comment type="caution">
    <text evidence="11">Lacks conserved residue(s) required for the propagation of feature annotation.</text>
</comment>
<dbReference type="InterPro" id="IPR006201">
    <property type="entry name" value="Neur_channel"/>
</dbReference>
<dbReference type="OrthoDB" id="442503at2759"/>
<evidence type="ECO:0000256" key="5">
    <source>
        <dbReference type="ARBA" id="ARBA00022692"/>
    </source>
</evidence>
<dbReference type="PRINTS" id="PR00252">
    <property type="entry name" value="NRIONCHANNEL"/>
</dbReference>
<dbReference type="Gene3D" id="2.70.170.10">
    <property type="entry name" value="Neurotransmitter-gated ion-channel ligand-binding domain"/>
    <property type="match status" value="1"/>
</dbReference>
<evidence type="ECO:0000256" key="2">
    <source>
        <dbReference type="ARBA" id="ARBA00004236"/>
    </source>
</evidence>
<organism evidence="14 15">
    <name type="scientific">Lepeophtheirus salmonis</name>
    <name type="common">Salmon louse</name>
    <name type="synonym">Caligus salmonis</name>
    <dbReference type="NCBI Taxonomy" id="72036"/>
    <lineage>
        <taxon>Eukaryota</taxon>
        <taxon>Metazoa</taxon>
        <taxon>Ecdysozoa</taxon>
        <taxon>Arthropoda</taxon>
        <taxon>Crustacea</taxon>
        <taxon>Multicrustacea</taxon>
        <taxon>Hexanauplia</taxon>
        <taxon>Copepoda</taxon>
        <taxon>Siphonostomatoida</taxon>
        <taxon>Caligidae</taxon>
        <taxon>Lepeophtheirus</taxon>
    </lineage>
</organism>
<dbReference type="GO" id="GO:0004888">
    <property type="term" value="F:transmembrane signaling receptor activity"/>
    <property type="evidence" value="ECO:0007669"/>
    <property type="project" value="InterPro"/>
</dbReference>
<evidence type="ECO:0000256" key="6">
    <source>
        <dbReference type="ARBA" id="ARBA00022729"/>
    </source>
</evidence>
<evidence type="ECO:0000256" key="4">
    <source>
        <dbReference type="ARBA" id="ARBA00022475"/>
    </source>
</evidence>
<evidence type="ECO:0000256" key="3">
    <source>
        <dbReference type="ARBA" id="ARBA00022448"/>
    </source>
</evidence>
<dbReference type="InterPro" id="IPR006028">
    <property type="entry name" value="GABAA/Glycine_rcpt"/>
</dbReference>
<keyword evidence="6" id="KW-0732">Signal</keyword>
<dbReference type="InterPro" id="IPR036734">
    <property type="entry name" value="Neur_chan_lig-bd_sf"/>
</dbReference>
<proteinExistence type="inferred from homology"/>
<evidence type="ECO:0000256" key="7">
    <source>
        <dbReference type="ARBA" id="ARBA00022989"/>
    </source>
</evidence>
<keyword evidence="4" id="KW-1003">Cell membrane</keyword>
<dbReference type="GO" id="GO:0005886">
    <property type="term" value="C:plasma membrane"/>
    <property type="evidence" value="ECO:0007669"/>
    <property type="project" value="UniProtKB-SubCell"/>
</dbReference>
<dbReference type="SUPFAM" id="SSF63712">
    <property type="entry name" value="Nicotinic receptor ligand binding domain-like"/>
    <property type="match status" value="1"/>
</dbReference>
<dbReference type="PRINTS" id="PR00253">
    <property type="entry name" value="GABAARECEPTR"/>
</dbReference>
<feature type="domain" description="Neurotransmitter-gated ion-channel transmembrane" evidence="13">
    <location>
        <begin position="172"/>
        <end position="230"/>
    </location>
</feature>
<dbReference type="SUPFAM" id="SSF90112">
    <property type="entry name" value="Neurotransmitter-gated ion-channel transmembrane pore"/>
    <property type="match status" value="1"/>
</dbReference>
<gene>
    <name evidence="14" type="ORF">LSAA_11618</name>
</gene>
<keyword evidence="8 11" id="KW-0406">Ion transport</keyword>
<dbReference type="InterPro" id="IPR018000">
    <property type="entry name" value="Neurotransmitter_ion_chnl_CS"/>
</dbReference>
<evidence type="ECO:0000259" key="13">
    <source>
        <dbReference type="Pfam" id="PF02932"/>
    </source>
</evidence>
<sequence length="234" mass="27335">MEYSVQVTFREQWNDERLRYYDDTHGHLKYLTLTDPTKVWMPDTFFRNEKEARKHEIIVPNVYVRIFPNGEILYSIRISLTLACPMDLRLYPLDKQVCVLQIASYGWAKDDLIYLWKEKDPVQVVPGLHLPRFTLEQYKSAYCDVTTNTGEYSCLKVELIFKREFSYYLITIYVPCCMLVIVSWVSFWLDQNAIPARVSLGVTTLLTMSTQTSGINAQLPPVSYTKAIDVWTGQ</sequence>
<dbReference type="InterPro" id="IPR036719">
    <property type="entry name" value="Neuro-gated_channel_TM_sf"/>
</dbReference>
<dbReference type="GO" id="GO:0099095">
    <property type="term" value="F:ligand-gated monoatomic anion channel activity"/>
    <property type="evidence" value="ECO:0007669"/>
    <property type="project" value="UniProtKB-ARBA"/>
</dbReference>
<dbReference type="CDD" id="cd18993">
    <property type="entry name" value="LGIC_ECD_GluCl"/>
    <property type="match status" value="1"/>
</dbReference>
<name>A0A7R8H9Y1_LEPSM</name>
<dbReference type="GO" id="GO:0005230">
    <property type="term" value="F:extracellular ligand-gated monoatomic ion channel activity"/>
    <property type="evidence" value="ECO:0007669"/>
    <property type="project" value="InterPro"/>
</dbReference>
<dbReference type="AlphaFoldDB" id="A0A7R8H9Y1"/>